<keyword evidence="7 11" id="KW-0378">Hydrolase</keyword>
<feature type="region of interest" description="Disordered" evidence="12">
    <location>
        <begin position="1"/>
        <end position="93"/>
    </location>
</feature>
<evidence type="ECO:0000256" key="12">
    <source>
        <dbReference type="SAM" id="MobiDB-lite"/>
    </source>
</evidence>
<evidence type="ECO:0000256" key="7">
    <source>
        <dbReference type="ARBA" id="ARBA00022801"/>
    </source>
</evidence>
<dbReference type="Pfam" id="PF01694">
    <property type="entry name" value="Rhomboid"/>
    <property type="match status" value="1"/>
</dbReference>
<protein>
    <recommendedName>
        <fullName evidence="4">rhomboid protease</fullName>
        <ecNumber evidence="4">3.4.21.105</ecNumber>
    </recommendedName>
</protein>
<feature type="transmembrane region" description="Helical" evidence="11">
    <location>
        <begin position="492"/>
        <end position="514"/>
    </location>
</feature>
<evidence type="ECO:0000256" key="2">
    <source>
        <dbReference type="ARBA" id="ARBA00004141"/>
    </source>
</evidence>
<sequence length="834" mass="92462">MVNNEDDTMEDDKQNTDETAPSDAASITSSIHYLSHTDLGARDDDQGRTGIIDFQSPHHTNEYNEESTIAPTPAPVVEQNHPTPSEPISDDASKAEDCAGTAISSLGGGDPVDAYIQSLGATNNIPAITAIVAASPQDIVTTVSRDIVTAAPTDIVTTRRNHHNARTVSGVDISTSPRASDKNDWRRIQQRQQHIQADIEQQVEHRQDRLLVAPHPPNVFRDMPDDSEESDCCTNCDDYYNDDDDESSFEDNCPLEGDNATGLPMNGAFLMKMNQTKSSRALAEIGLTEMYENEKYAAAAGLYFSSHGGDRLMRSPAPPSYNVSRTAHTTGQRLTDKYGNPISYERYRREQQHSCARSNASTYFTDDEASVVDELDSDLPPNADFLYNGNQDDMNRLRMLAGNLNADWRGSDYMAPALARRLRDFQFAQEKRRKKYGKERPWGILGLYDHLASVRMDVEWAEDAAWRRQNCEPYLAWSDFEASKGSGFNRPFFTYLTLIVCTGVLVTSIALNGWRVERLDINPMIGPSADTLLMMGAKQANLIVNEKEFWRLFSPMGLHAGAIHFFLNMLALWFVGSAVEKSHGFCSAFVLFVVPAVGGTILSAIFLPAFVSVGASGGIFGLIGACLSDILMNWRLLFSDFVGIEGKKNHHIMVVVFLVLDIIVNCLVGLTPFVDNFTHLGGMLFGFLCGLSTMERVSPDFFGDEERCWSKTKHLFYRFFGIMLSLVGIAVTTIVLFNGDGRTTPCPACKAFSCIPFPWWEAENNKWWYCDDCSAVTANAVMDSETGFFDKVAINCPNGEISTFNVDGDTSLDKDSLEIKLPGYCRQFCDVGAF</sequence>
<dbReference type="GO" id="GO:0004252">
    <property type="term" value="F:serine-type endopeptidase activity"/>
    <property type="evidence" value="ECO:0007669"/>
    <property type="project" value="InterPro"/>
</dbReference>
<reference evidence="14" key="1">
    <citation type="submission" date="2021-01" db="EMBL/GenBank/DDBJ databases">
        <authorList>
            <person name="Corre E."/>
            <person name="Pelletier E."/>
            <person name="Niang G."/>
            <person name="Scheremetjew M."/>
            <person name="Finn R."/>
            <person name="Kale V."/>
            <person name="Holt S."/>
            <person name="Cochrane G."/>
            <person name="Meng A."/>
            <person name="Brown T."/>
            <person name="Cohen L."/>
        </authorList>
    </citation>
    <scope>NUCLEOTIDE SEQUENCE</scope>
    <source>
        <strain evidence="14">Pop2</strain>
    </source>
</reference>
<feature type="transmembrane region" description="Helical" evidence="11">
    <location>
        <begin position="715"/>
        <end position="737"/>
    </location>
</feature>
<keyword evidence="6 11" id="KW-0812">Transmembrane</keyword>
<evidence type="ECO:0000256" key="11">
    <source>
        <dbReference type="RuleBase" id="RU362115"/>
    </source>
</evidence>
<gene>
    <name evidence="14" type="ORF">DBRI1063_LOCUS2683</name>
</gene>
<feature type="compositionally biased region" description="Acidic residues" evidence="12">
    <location>
        <begin position="1"/>
        <end position="10"/>
    </location>
</feature>
<dbReference type="EMBL" id="HBGN01004056">
    <property type="protein sequence ID" value="CAD9316276.1"/>
    <property type="molecule type" value="Transcribed_RNA"/>
</dbReference>
<proteinExistence type="inferred from homology"/>
<feature type="domain" description="Peptidase S54 rhomboid" evidence="13">
    <location>
        <begin position="547"/>
        <end position="693"/>
    </location>
</feature>
<comment type="catalytic activity">
    <reaction evidence="1 11">
        <text>Cleaves type-1 transmembrane domains using a catalytic dyad composed of serine and histidine that are contributed by different transmembrane domains.</text>
        <dbReference type="EC" id="3.4.21.105"/>
    </reaction>
</comment>
<feature type="transmembrane region" description="Helical" evidence="11">
    <location>
        <begin position="556"/>
        <end position="576"/>
    </location>
</feature>
<name>A0A7S2E545_9STRA</name>
<comment type="subcellular location">
    <subcellularLocation>
        <location evidence="2 11">Membrane</location>
        <topology evidence="2 11">Multi-pass membrane protein</topology>
    </subcellularLocation>
</comment>
<dbReference type="PANTHER" id="PTHR22936:SF69">
    <property type="entry name" value="RHOMBOID-LIKE PROTEIN"/>
    <property type="match status" value="1"/>
</dbReference>
<comment type="similarity">
    <text evidence="3 11">Belongs to the peptidase S54 family.</text>
</comment>
<keyword evidence="8 11" id="KW-0720">Serine protease</keyword>
<evidence type="ECO:0000256" key="4">
    <source>
        <dbReference type="ARBA" id="ARBA00013039"/>
    </source>
</evidence>
<feature type="transmembrane region" description="Helical" evidence="11">
    <location>
        <begin position="588"/>
        <end position="611"/>
    </location>
</feature>
<dbReference type="InterPro" id="IPR035952">
    <property type="entry name" value="Rhomboid-like_sf"/>
</dbReference>
<keyword evidence="5 11" id="KW-0645">Protease</keyword>
<evidence type="ECO:0000256" key="10">
    <source>
        <dbReference type="ARBA" id="ARBA00023136"/>
    </source>
</evidence>
<dbReference type="InterPro" id="IPR002610">
    <property type="entry name" value="Peptidase_S54_rhomboid-like"/>
</dbReference>
<comment type="function">
    <text evidence="11">Serine protease involved in intramembrane proteolysis.</text>
</comment>
<dbReference type="PANTHER" id="PTHR22936">
    <property type="entry name" value="RHOMBOID-RELATED"/>
    <property type="match status" value="1"/>
</dbReference>
<feature type="transmembrane region" description="Helical" evidence="11">
    <location>
        <begin position="617"/>
        <end position="638"/>
    </location>
</feature>
<dbReference type="GO" id="GO:0006508">
    <property type="term" value="P:proteolysis"/>
    <property type="evidence" value="ECO:0007669"/>
    <property type="project" value="UniProtKB-KW"/>
</dbReference>
<evidence type="ECO:0000313" key="14">
    <source>
        <dbReference type="EMBL" id="CAD9316276.1"/>
    </source>
</evidence>
<evidence type="ECO:0000256" key="3">
    <source>
        <dbReference type="ARBA" id="ARBA00009045"/>
    </source>
</evidence>
<evidence type="ECO:0000256" key="5">
    <source>
        <dbReference type="ARBA" id="ARBA00022670"/>
    </source>
</evidence>
<dbReference type="Gene3D" id="1.20.1540.10">
    <property type="entry name" value="Rhomboid-like"/>
    <property type="match status" value="1"/>
</dbReference>
<evidence type="ECO:0000256" key="8">
    <source>
        <dbReference type="ARBA" id="ARBA00022825"/>
    </source>
</evidence>
<comment type="caution">
    <text evidence="11">Lacks conserved residue(s) required for the propagation of feature annotation.</text>
</comment>
<dbReference type="AlphaFoldDB" id="A0A7S2E545"/>
<dbReference type="SUPFAM" id="SSF144091">
    <property type="entry name" value="Rhomboid-like"/>
    <property type="match status" value="1"/>
</dbReference>
<dbReference type="EC" id="3.4.21.105" evidence="4"/>
<keyword evidence="9 11" id="KW-1133">Transmembrane helix</keyword>
<organism evidence="14">
    <name type="scientific">Ditylum brightwellii</name>
    <dbReference type="NCBI Taxonomy" id="49249"/>
    <lineage>
        <taxon>Eukaryota</taxon>
        <taxon>Sar</taxon>
        <taxon>Stramenopiles</taxon>
        <taxon>Ochrophyta</taxon>
        <taxon>Bacillariophyta</taxon>
        <taxon>Mediophyceae</taxon>
        <taxon>Lithodesmiophycidae</taxon>
        <taxon>Lithodesmiales</taxon>
        <taxon>Lithodesmiaceae</taxon>
        <taxon>Ditylum</taxon>
    </lineage>
</organism>
<keyword evidence="10 11" id="KW-0472">Membrane</keyword>
<evidence type="ECO:0000256" key="9">
    <source>
        <dbReference type="ARBA" id="ARBA00022989"/>
    </source>
</evidence>
<dbReference type="GO" id="GO:0016020">
    <property type="term" value="C:membrane"/>
    <property type="evidence" value="ECO:0007669"/>
    <property type="project" value="UniProtKB-SubCell"/>
</dbReference>
<evidence type="ECO:0000259" key="13">
    <source>
        <dbReference type="Pfam" id="PF01694"/>
    </source>
</evidence>
<accession>A0A7S2E545</accession>
<feature type="transmembrane region" description="Helical" evidence="11">
    <location>
        <begin position="650"/>
        <end position="671"/>
    </location>
</feature>
<evidence type="ECO:0000256" key="1">
    <source>
        <dbReference type="ARBA" id="ARBA00000156"/>
    </source>
</evidence>
<dbReference type="InterPro" id="IPR022764">
    <property type="entry name" value="Peptidase_S54_rhomboid_dom"/>
</dbReference>
<evidence type="ECO:0000256" key="6">
    <source>
        <dbReference type="ARBA" id="ARBA00022692"/>
    </source>
</evidence>